<evidence type="ECO:0000313" key="7">
    <source>
        <dbReference type="EMBL" id="MFC2968925.1"/>
    </source>
</evidence>
<dbReference type="InterPro" id="IPR002884">
    <property type="entry name" value="P_dom"/>
</dbReference>
<dbReference type="PROSITE" id="PS51829">
    <property type="entry name" value="P_HOMO_B"/>
    <property type="match status" value="1"/>
</dbReference>
<dbReference type="SUPFAM" id="SSF49785">
    <property type="entry name" value="Galactose-binding domain-like"/>
    <property type="match status" value="1"/>
</dbReference>
<dbReference type="Pfam" id="PF00353">
    <property type="entry name" value="HemolysinCabind"/>
    <property type="match status" value="6"/>
</dbReference>
<proteinExistence type="inferred from homology"/>
<reference evidence="8" key="1">
    <citation type="journal article" date="2019" name="Int. J. Syst. Evol. Microbiol.">
        <title>The Global Catalogue of Microorganisms (GCM) 10K type strain sequencing project: providing services to taxonomists for standard genome sequencing and annotation.</title>
        <authorList>
            <consortium name="The Broad Institute Genomics Platform"/>
            <consortium name="The Broad Institute Genome Sequencing Center for Infectious Disease"/>
            <person name="Wu L."/>
            <person name="Ma J."/>
        </authorList>
    </citation>
    <scope>NUCLEOTIDE SEQUENCE [LARGE SCALE GENOMIC DNA]</scope>
    <source>
        <strain evidence="8">KCTC 62192</strain>
    </source>
</reference>
<dbReference type="InterPro" id="IPR041690">
    <property type="entry name" value="Cadherin_5"/>
</dbReference>
<comment type="caution">
    <text evidence="7">The sequence shown here is derived from an EMBL/GenBank/DDBJ whole genome shotgun (WGS) entry which is preliminary data.</text>
</comment>
<gene>
    <name evidence="7" type="ORF">ACFOES_12535</name>
</gene>
<protein>
    <submittedName>
        <fullName evidence="7">S8 family serine peptidase</fullName>
    </submittedName>
</protein>
<dbReference type="Pfam" id="PF00082">
    <property type="entry name" value="Peptidase_S8"/>
    <property type="match status" value="1"/>
</dbReference>
<keyword evidence="4" id="KW-0378">Hydrolase</keyword>
<dbReference type="InterPro" id="IPR008979">
    <property type="entry name" value="Galactose-bd-like_sf"/>
</dbReference>
<dbReference type="Gene3D" id="2.150.10.10">
    <property type="entry name" value="Serralysin-like metalloprotease, C-terminal"/>
    <property type="match status" value="4"/>
</dbReference>
<dbReference type="InterPro" id="IPR000209">
    <property type="entry name" value="Peptidase_S8/S53_dom"/>
</dbReference>
<evidence type="ECO:0000256" key="4">
    <source>
        <dbReference type="ARBA" id="ARBA00022801"/>
    </source>
</evidence>
<dbReference type="Pfam" id="PF17892">
    <property type="entry name" value="Cadherin_5"/>
    <property type="match status" value="1"/>
</dbReference>
<comment type="similarity">
    <text evidence="5">Belongs to the peptidase S8 family.</text>
</comment>
<comment type="subcellular location">
    <subcellularLocation>
        <location evidence="1">Secreted</location>
    </subcellularLocation>
</comment>
<keyword evidence="8" id="KW-1185">Reference proteome</keyword>
<name>A0ABV7AIJ3_9RHOB</name>
<evidence type="ECO:0000259" key="6">
    <source>
        <dbReference type="PROSITE" id="PS51829"/>
    </source>
</evidence>
<dbReference type="Proteomes" id="UP001595443">
    <property type="component" value="Unassembled WGS sequence"/>
</dbReference>
<dbReference type="Pfam" id="PF01483">
    <property type="entry name" value="P_proprotein"/>
    <property type="match status" value="1"/>
</dbReference>
<evidence type="ECO:0000256" key="2">
    <source>
        <dbReference type="ARBA" id="ARBA00022525"/>
    </source>
</evidence>
<dbReference type="InterPro" id="IPR036852">
    <property type="entry name" value="Peptidase_S8/S53_dom_sf"/>
</dbReference>
<dbReference type="EMBL" id="JBHRSK010000008">
    <property type="protein sequence ID" value="MFC2968925.1"/>
    <property type="molecule type" value="Genomic_DNA"/>
</dbReference>
<dbReference type="InterPro" id="IPR011049">
    <property type="entry name" value="Serralysin-like_metalloprot_C"/>
</dbReference>
<organism evidence="7 8">
    <name type="scientific">Acidimangrovimonas pyrenivorans</name>
    <dbReference type="NCBI Taxonomy" id="2030798"/>
    <lineage>
        <taxon>Bacteria</taxon>
        <taxon>Pseudomonadati</taxon>
        <taxon>Pseudomonadota</taxon>
        <taxon>Alphaproteobacteria</taxon>
        <taxon>Rhodobacterales</taxon>
        <taxon>Paracoccaceae</taxon>
        <taxon>Acidimangrovimonas</taxon>
    </lineage>
</organism>
<dbReference type="InterPro" id="IPR050557">
    <property type="entry name" value="RTX_toxin/Mannuronan_C5-epim"/>
</dbReference>
<sequence length="1496" mass="155206">MDDLRWVLSESWAAPAVEGTGEPVDHVNDYTEDRVHDGEDDDQRIGGYRDPKVEKVIRDIVEQSTKMTETMRKLSGDALSAVPWIMGPKMAFWVRLTSDLSGLAGFDAVKYYDSVGNALKQVNDSIDRSLAGGGGAISSHKQEGIVVDTGGGSGALAAVISTTSDPLQMDGAKSWDADGDGRIDITSGLSANEYVLAADLDGDGAIDPGSEFLSRHFGGLEYWNAFDALAGFDSNGDGRVDAADADFGKLMLVGGYDEAGALTMAPVSASGITAFVLGDLGLPIATDIGIMKPSTDRVMGVEGIDATVGEVNQTHLSEGYDRMQSSSAAGQTIVGGGGNDLLLALHAGVTLRGWGRADTFVTAFADTVIQGGAGLDSARFATADRVVFDAGAAGVEFVTSGSGNDLLTTSGTDPVALDGEAGEDVLRGGPGADVLTGGPGSDTIVGGAGRDVAIYRQSASGFTITATPTGWQVADTDWRDDWEFGDEGFDLLRGVEVLRFRDKVYSLNYDATGLPTTYVEGDGPNGLAPVTTDDTFLTTKNSFTFSSGSLLANDSDPEGGPLFMKGITASAGQLVRNADLSWTLLPAGPGDQTIALHYRTADASDRVSAGTAYVTFRQPLTDDFFDSSWHVMRDQIRGVWPDYTGSGVHVALNEVGNFDATNPEIAGAYLNNIAAAGTEAHGVAVASVLLAGHDDGGVVGVAPGAEFSKWFFSDNISFDHEFFALWQTDPAGDADIVNNSWTTPAFSKGGLFEDYRPMRAGLETYAEDARGGLGGISVFATYNNAPGSTDRMEYQYVGSARQGIAVNPLDQYGQTAYGAPGASLLISASGADMPTADLPGPAGYSDGSGATDADHAILTGSSLATPVVSGVVALMLEANPNLGYRDVQQILAYSARMTDALDPGWQVNGADDWNGGGLHWNEQYGFGRIDAMAAVRLAETWHRQQTAANLQTRVLADDGAMVFAEPDSTAEDSRTFDPATHPDGGDIVVDHAEVTLHGVTERWFDHSIHPDGLTSTYTQEFFLRSPAGTLVPLTSRASLTEARFIPDDWVFTATGFRGERAAGDWTLVLRNYETGFYGTAYDADWTLTLTGRGAVDNDTYVYTDAFSDFGPQEAPGRFTLSDAVGTDEINAAALSLPVLLDLSGTLDSMIGARPLALAAGTVIENAIGGESDDILFGNDTANRLDGARGDDQLLGRAGADRLIGGEGDDSLLGAGGFDTIVAGDGRDTVLGGDGRDLAYLGDGDDLFRDNSQAGVLGRDTVWAGDGDDTVNGGGGDDDFNGMTGADRLLGRLGNDRLSGGGGADTLDGAGGNDTVIGGDGRDLAYLGDGDDLFSDTGQGGVLGRDTVFGGDGNDTIQGGGGDDTFRGRAGNDLIFGRLDNDALWGERGADTLGGGAGADTLDGGLGADRLTGGAGADSFVFKPGYGADTVTDFAGTADVLRLGAGLWTGTLTAQQVVSTFASDTGDDVVFDFGDGDVLTLAGVAELAGLEAALVIL</sequence>
<keyword evidence="3" id="KW-0645">Protease</keyword>
<dbReference type="PROSITE" id="PS00330">
    <property type="entry name" value="HEMOLYSIN_CALCIUM"/>
    <property type="match status" value="6"/>
</dbReference>
<dbReference type="SUPFAM" id="SSF52743">
    <property type="entry name" value="Subtilisin-like"/>
    <property type="match status" value="1"/>
</dbReference>
<keyword evidence="2" id="KW-0964">Secreted</keyword>
<dbReference type="PANTHER" id="PTHR38340:SF1">
    <property type="entry name" value="S-LAYER PROTEIN"/>
    <property type="match status" value="1"/>
</dbReference>
<dbReference type="SUPFAM" id="SSF51120">
    <property type="entry name" value="beta-Roll"/>
    <property type="match status" value="4"/>
</dbReference>
<dbReference type="PROSITE" id="PS51892">
    <property type="entry name" value="SUBTILASE"/>
    <property type="match status" value="1"/>
</dbReference>
<comment type="caution">
    <text evidence="5">Lacks conserved residue(s) required for the propagation of feature annotation.</text>
</comment>
<dbReference type="RefSeq" id="WP_377833631.1">
    <property type="nucleotide sequence ID" value="NZ_JBHRSK010000008.1"/>
</dbReference>
<evidence type="ECO:0000256" key="1">
    <source>
        <dbReference type="ARBA" id="ARBA00004613"/>
    </source>
</evidence>
<dbReference type="InterPro" id="IPR001343">
    <property type="entry name" value="Hemolysn_Ca-bd"/>
</dbReference>
<dbReference type="PRINTS" id="PR00313">
    <property type="entry name" value="CABNDNGRPT"/>
</dbReference>
<feature type="domain" description="P/Homo B" evidence="6">
    <location>
        <begin position="936"/>
        <end position="1097"/>
    </location>
</feature>
<evidence type="ECO:0000313" key="8">
    <source>
        <dbReference type="Proteomes" id="UP001595443"/>
    </source>
</evidence>
<evidence type="ECO:0000256" key="5">
    <source>
        <dbReference type="PROSITE-ProRule" id="PRU01240"/>
    </source>
</evidence>
<dbReference type="PANTHER" id="PTHR38340">
    <property type="entry name" value="S-LAYER PROTEIN"/>
    <property type="match status" value="1"/>
</dbReference>
<dbReference type="Gene3D" id="3.40.50.200">
    <property type="entry name" value="Peptidase S8/S53 domain"/>
    <property type="match status" value="1"/>
</dbReference>
<accession>A0ABV7AIJ3</accession>
<dbReference type="InterPro" id="IPR018511">
    <property type="entry name" value="Hemolysin-typ_Ca-bd_CS"/>
</dbReference>
<evidence type="ECO:0000256" key="3">
    <source>
        <dbReference type="ARBA" id="ARBA00022670"/>
    </source>
</evidence>